<dbReference type="PROSITE" id="PS50235">
    <property type="entry name" value="USP_3"/>
    <property type="match status" value="1"/>
</dbReference>
<evidence type="ECO:0000256" key="2">
    <source>
        <dbReference type="SAM" id="MobiDB-lite"/>
    </source>
</evidence>
<feature type="region of interest" description="Disordered" evidence="2">
    <location>
        <begin position="1"/>
        <end position="20"/>
    </location>
</feature>
<reference evidence="4" key="1">
    <citation type="submission" date="2022-12" db="EMBL/GenBank/DDBJ databases">
        <title>Chromosome-level genome assembly of the bean flower thrips Megalurothrips usitatus.</title>
        <authorList>
            <person name="Ma L."/>
            <person name="Liu Q."/>
            <person name="Li H."/>
            <person name="Cai W."/>
        </authorList>
    </citation>
    <scope>NUCLEOTIDE SEQUENCE</scope>
    <source>
        <strain evidence="4">Cailab_2022a</strain>
    </source>
</reference>
<dbReference type="GO" id="GO:0004843">
    <property type="term" value="F:cysteine-type deubiquitinase activity"/>
    <property type="evidence" value="ECO:0007669"/>
    <property type="project" value="InterPro"/>
</dbReference>
<proteinExistence type="inferred from homology"/>
<evidence type="ECO:0000256" key="1">
    <source>
        <dbReference type="ARBA" id="ARBA00009085"/>
    </source>
</evidence>
<sequence length="735" mass="81697">MTVIATGTSSSETNGPPPRKKICLSLSGKGRTKPPVTVAEADSTSEMSVTVNRADPNKRRVKRNFTASDGRLRREALTGPLEPGMMLNGFVSDSVNSIAASDDSPGSDVPPVATICNLGNTCFLNSILYTLRFAPHFLHKLHHLVNDLADAAARNNTSKVKSSSLGRSIGLSNKHYWNMEQMRTSNENCTKKRVQTVTEKLHEVYESLHSAELKESTEPFQPEIFLHALREVNPIFEGNQQHDAHELLGCLLNYMRETCQDLSKQLESHQNSELCNGTCSSDDGKKETKGSLLAHVGLSSSTSSISSGKWNVRKSWKRKKPSNESIFKPNRTVKNGSQSSVISNGTLTAQQANSEDPTSSIESATNEPRILVNGEVHEAGEGDSSSKENGSCSLRPLQETDEGDHAEDKTRLNFIEEDFEGVSVLCTRCLECECVTERKETFYEIGVPIASDQDPEKREDCEQISELYRSSIVTEELLLNVNKYWCEHCLRYNEARRSVKYESLPPLLILHLKRFSSTFGSMVCMSKVNDYMPTPLILDCFCDECLEAISKDEDVKHRYQLYGVIMHLGATIASGHYVAYVRAADPISEYRSCDKDKRKTASLVATNATKGSNQPDGEKARGLLRFFSKTKSNNSDTVSSNHLGNPHYRNTCRSLDCCGVRMNKAYQPADSKAHAVNGCGNEEEVEDEGPEPSWLECDDETVRVLTRQQLEDILAPKQSKNSSLTPYLLFYSRIP</sequence>
<dbReference type="AlphaFoldDB" id="A0AAV7XSD7"/>
<dbReference type="GO" id="GO:0016579">
    <property type="term" value="P:protein deubiquitination"/>
    <property type="evidence" value="ECO:0007669"/>
    <property type="project" value="InterPro"/>
</dbReference>
<keyword evidence="5" id="KW-1185">Reference proteome</keyword>
<dbReference type="PANTHER" id="PTHR24006:SF905">
    <property type="entry name" value="UBIQUITIN CARBOXYL-TERMINAL HYDROLASE 1"/>
    <property type="match status" value="1"/>
</dbReference>
<feature type="compositionally biased region" description="Polar residues" evidence="2">
    <location>
        <begin position="332"/>
        <end position="366"/>
    </location>
</feature>
<dbReference type="Gene3D" id="3.90.70.10">
    <property type="entry name" value="Cysteine proteinases"/>
    <property type="match status" value="1"/>
</dbReference>
<feature type="region of interest" description="Disordered" evidence="2">
    <location>
        <begin position="300"/>
        <end position="407"/>
    </location>
</feature>
<feature type="compositionally biased region" description="Basic and acidic residues" evidence="2">
    <location>
        <begin position="375"/>
        <end position="386"/>
    </location>
</feature>
<dbReference type="InterPro" id="IPR038765">
    <property type="entry name" value="Papain-like_cys_pep_sf"/>
</dbReference>
<dbReference type="SUPFAM" id="SSF54001">
    <property type="entry name" value="Cysteine proteinases"/>
    <property type="match status" value="1"/>
</dbReference>
<feature type="domain" description="USP" evidence="3">
    <location>
        <begin position="113"/>
        <end position="734"/>
    </location>
</feature>
<dbReference type="Pfam" id="PF00443">
    <property type="entry name" value="UCH"/>
    <property type="match status" value="1"/>
</dbReference>
<evidence type="ECO:0000259" key="3">
    <source>
        <dbReference type="PROSITE" id="PS50235"/>
    </source>
</evidence>
<dbReference type="GO" id="GO:0005829">
    <property type="term" value="C:cytosol"/>
    <property type="evidence" value="ECO:0007669"/>
    <property type="project" value="TreeGrafter"/>
</dbReference>
<comment type="caution">
    <text evidence="4">The sequence shown here is derived from an EMBL/GenBank/DDBJ whole genome shotgun (WGS) entry which is preliminary data.</text>
</comment>
<dbReference type="Proteomes" id="UP001075354">
    <property type="component" value="Chromosome 5"/>
</dbReference>
<name>A0AAV7XSD7_9NEOP</name>
<dbReference type="EMBL" id="JAPTSV010000005">
    <property type="protein sequence ID" value="KAJ1527875.1"/>
    <property type="molecule type" value="Genomic_DNA"/>
</dbReference>
<gene>
    <name evidence="4" type="ORF">ONE63_007813</name>
</gene>
<accession>A0AAV7XSD7</accession>
<dbReference type="PROSITE" id="PS00973">
    <property type="entry name" value="USP_2"/>
    <property type="match status" value="1"/>
</dbReference>
<dbReference type="InterPro" id="IPR050164">
    <property type="entry name" value="Peptidase_C19"/>
</dbReference>
<dbReference type="InterPro" id="IPR018200">
    <property type="entry name" value="USP_CS"/>
</dbReference>
<evidence type="ECO:0000313" key="5">
    <source>
        <dbReference type="Proteomes" id="UP001075354"/>
    </source>
</evidence>
<organism evidence="4 5">
    <name type="scientific">Megalurothrips usitatus</name>
    <name type="common">bean blossom thrips</name>
    <dbReference type="NCBI Taxonomy" id="439358"/>
    <lineage>
        <taxon>Eukaryota</taxon>
        <taxon>Metazoa</taxon>
        <taxon>Ecdysozoa</taxon>
        <taxon>Arthropoda</taxon>
        <taxon>Hexapoda</taxon>
        <taxon>Insecta</taxon>
        <taxon>Pterygota</taxon>
        <taxon>Neoptera</taxon>
        <taxon>Paraneoptera</taxon>
        <taxon>Thysanoptera</taxon>
        <taxon>Terebrantia</taxon>
        <taxon>Thripoidea</taxon>
        <taxon>Thripidae</taxon>
        <taxon>Megalurothrips</taxon>
    </lineage>
</organism>
<feature type="compositionally biased region" description="Basic residues" evidence="2">
    <location>
        <begin position="311"/>
        <end position="320"/>
    </location>
</feature>
<dbReference type="GO" id="GO:0005634">
    <property type="term" value="C:nucleus"/>
    <property type="evidence" value="ECO:0007669"/>
    <property type="project" value="TreeGrafter"/>
</dbReference>
<protein>
    <recommendedName>
        <fullName evidence="3">USP domain-containing protein</fullName>
    </recommendedName>
</protein>
<dbReference type="PANTHER" id="PTHR24006">
    <property type="entry name" value="UBIQUITIN CARBOXYL-TERMINAL HYDROLASE"/>
    <property type="match status" value="1"/>
</dbReference>
<evidence type="ECO:0000313" key="4">
    <source>
        <dbReference type="EMBL" id="KAJ1527875.1"/>
    </source>
</evidence>
<dbReference type="InterPro" id="IPR028889">
    <property type="entry name" value="USP"/>
</dbReference>
<dbReference type="InterPro" id="IPR001394">
    <property type="entry name" value="Peptidase_C19_UCH"/>
</dbReference>
<comment type="similarity">
    <text evidence="1">Belongs to the peptidase C19 family.</text>
</comment>
<feature type="compositionally biased region" description="Polar residues" evidence="2">
    <location>
        <begin position="1"/>
        <end position="14"/>
    </location>
</feature>